<comment type="caution">
    <text evidence="1">The sequence shown here is derived from an EMBL/GenBank/DDBJ whole genome shotgun (WGS) entry which is preliminary data.</text>
</comment>
<name>A0ABQ0E9V7_9BACT</name>
<organism evidence="1 2">
    <name type="scientific">Desulfovibrio falkowii</name>
    <dbReference type="NCBI Taxonomy" id="3136602"/>
    <lineage>
        <taxon>Bacteria</taxon>
        <taxon>Pseudomonadati</taxon>
        <taxon>Thermodesulfobacteriota</taxon>
        <taxon>Desulfovibrionia</taxon>
        <taxon>Desulfovibrionales</taxon>
        <taxon>Desulfovibrionaceae</taxon>
        <taxon>Desulfovibrio</taxon>
    </lineage>
</organism>
<proteinExistence type="predicted"/>
<keyword evidence="2" id="KW-1185">Reference proteome</keyword>
<gene>
    <name evidence="1" type="ORF">Defa_20720</name>
</gene>
<reference evidence="1 2" key="1">
    <citation type="journal article" date="2025" name="Int. J. Syst. Evol. Microbiol.">
        <title>Desulfovibrio falkowii sp. nov., Porphyromonas miyakawae sp. nov., Mediterraneibacter flintii sp. nov. and Owariibacterium komagatae gen. nov., sp. nov., isolated from human faeces.</title>
        <authorList>
            <person name="Hamaguchi T."/>
            <person name="Ohara M."/>
            <person name="Hisatomi A."/>
            <person name="Sekiguchi K."/>
            <person name="Takeda J.I."/>
            <person name="Ueyama J."/>
            <person name="Ito M."/>
            <person name="Nishiwaki H."/>
            <person name="Ogi T."/>
            <person name="Hirayama M."/>
            <person name="Ohkuma M."/>
            <person name="Sakamoto M."/>
            <person name="Ohno K."/>
        </authorList>
    </citation>
    <scope>NUCLEOTIDE SEQUENCE [LARGE SCALE GENOMIC DNA]</scope>
    <source>
        <strain evidence="1 2">13CB8C</strain>
    </source>
</reference>
<accession>A0ABQ0E9V7</accession>
<protein>
    <submittedName>
        <fullName evidence="1">Uncharacterized protein</fullName>
    </submittedName>
</protein>
<evidence type="ECO:0000313" key="2">
    <source>
        <dbReference type="Proteomes" id="UP001628192"/>
    </source>
</evidence>
<dbReference type="Proteomes" id="UP001628192">
    <property type="component" value="Unassembled WGS sequence"/>
</dbReference>
<evidence type="ECO:0000313" key="1">
    <source>
        <dbReference type="EMBL" id="GAB1254585.1"/>
    </source>
</evidence>
<sequence>MWILKKGVQVINADSENDKDEMLQNGWSLLTDKQIAAAGMLGHEHLVSPLNTTVNADGSITFTPPAPHPKRSFMKDSALQPIVALQLQTSTEWMITQTMKNVQLFEPIAQNSVD</sequence>
<dbReference type="EMBL" id="BAAFSG010000001">
    <property type="protein sequence ID" value="GAB1254585.1"/>
    <property type="molecule type" value="Genomic_DNA"/>
</dbReference>